<dbReference type="PANTHER" id="PTHR28663">
    <property type="entry name" value="COILED-COIL DOMAIN-CONTAINING PROTEIN 173"/>
    <property type="match status" value="1"/>
</dbReference>
<dbReference type="STRING" id="205130.ENSMAMP00000026826"/>
<dbReference type="InParanoid" id="A0A3Q3MVI3"/>
<name>A0A3Q3MVI3_9TELE</name>
<reference evidence="5" key="2">
    <citation type="submission" date="2025-09" db="UniProtKB">
        <authorList>
            <consortium name="Ensembl"/>
        </authorList>
    </citation>
    <scope>IDENTIFICATION</scope>
</reference>
<dbReference type="AlphaFoldDB" id="A0A3Q3MVI3"/>
<evidence type="ECO:0000313" key="5">
    <source>
        <dbReference type="Ensembl" id="ENSMAMP00000026826.2"/>
    </source>
</evidence>
<feature type="region of interest" description="Disordered" evidence="3">
    <location>
        <begin position="207"/>
        <end position="246"/>
    </location>
</feature>
<evidence type="ECO:0000256" key="1">
    <source>
        <dbReference type="ARBA" id="ARBA00023054"/>
    </source>
</evidence>
<dbReference type="InterPro" id="IPR039986">
    <property type="entry name" value="CFAP210"/>
</dbReference>
<dbReference type="Ensembl" id="ENSMAMT00000027516.2">
    <property type="protein sequence ID" value="ENSMAMP00000026826.2"/>
    <property type="gene ID" value="ENSMAMG00000018036.2"/>
</dbReference>
<proteinExistence type="predicted"/>
<evidence type="ECO:0000259" key="4">
    <source>
        <dbReference type="Pfam" id="PF13868"/>
    </source>
</evidence>
<feature type="region of interest" description="Disordered" evidence="3">
    <location>
        <begin position="158"/>
        <end position="188"/>
    </location>
</feature>
<evidence type="ECO:0000256" key="3">
    <source>
        <dbReference type="SAM" id="MobiDB-lite"/>
    </source>
</evidence>
<feature type="domain" description="Trichohyalin-plectin-homology" evidence="4">
    <location>
        <begin position="126"/>
        <end position="470"/>
    </location>
</feature>
<evidence type="ECO:0000313" key="6">
    <source>
        <dbReference type="Proteomes" id="UP000261640"/>
    </source>
</evidence>
<evidence type="ECO:0000256" key="2">
    <source>
        <dbReference type="SAM" id="Coils"/>
    </source>
</evidence>
<dbReference type="PANTHER" id="PTHR28663:SF1">
    <property type="entry name" value="CILIA- AND FLAGELLA- ASSOCIATED PROTEIN 210"/>
    <property type="match status" value="1"/>
</dbReference>
<dbReference type="GO" id="GO:0005879">
    <property type="term" value="C:axonemal microtubule"/>
    <property type="evidence" value="ECO:0007669"/>
    <property type="project" value="TreeGrafter"/>
</dbReference>
<keyword evidence="1 2" id="KW-0175">Coiled coil</keyword>
<dbReference type="Proteomes" id="UP000261640">
    <property type="component" value="Unplaced"/>
</dbReference>
<feature type="coiled-coil region" evidence="2">
    <location>
        <begin position="335"/>
        <end position="362"/>
    </location>
</feature>
<sequence>MKCGTDTRDGVWRIMRATITNSLARNMNMQIILSRAYWEKIQSIVNLPRSKMYTRQEMVDMNARAQFAKLDKSYLKTQQRKRLEKLKLKEQEKKEYFNQIAAEERELQKQDTQKMIDKDNLMRFHQNGCVRKFNSALQRTYVQKENEALIKYQQEKQRIAREQRSQPNLEMIRESEEAQRREQEDACKKQLHNRALAAFWTEQIKEKRQQREKKMQQEKEERDQLRNLDELPAQELKNQAQREQDSKKMYLKHMQEQMSSRKLQRETEAQILAKEEEVRQRHQLDKEQMLQQQKEHLAEKFRKRQVPIKTVTDKYAVRMREQDAARAQRELEISEEMAKQDAEVAKQQKEREEKRAAVLKDIYAHREAMIDQKKQKAKAEKETIQNCFQAQKEADRLFLEKQMLEAQRKWENNKQCQIFNDNLAALKRAHYEKLKREEHDAEVRDAEQAAARKKQLQDYIQSEIDKAAASQRNAAVLLAVRTGGHGFLLDDSKKGQMQNTHTEQNKEIRDTHLTEAKILSLEGVTELMMYEEKPKVTL</sequence>
<reference evidence="5" key="1">
    <citation type="submission" date="2025-08" db="UniProtKB">
        <authorList>
            <consortium name="Ensembl"/>
        </authorList>
    </citation>
    <scope>IDENTIFICATION</scope>
</reference>
<feature type="coiled-coil region" evidence="2">
    <location>
        <begin position="86"/>
        <end position="113"/>
    </location>
</feature>
<feature type="compositionally biased region" description="Basic and acidic residues" evidence="3">
    <location>
        <begin position="207"/>
        <end position="229"/>
    </location>
</feature>
<keyword evidence="6" id="KW-1185">Reference proteome</keyword>
<dbReference type="GeneTree" id="ENSGT00940000177207"/>
<feature type="compositionally biased region" description="Basic and acidic residues" evidence="3">
    <location>
        <begin position="171"/>
        <end position="188"/>
    </location>
</feature>
<dbReference type="Pfam" id="PF13868">
    <property type="entry name" value="TPH"/>
    <property type="match status" value="1"/>
</dbReference>
<protein>
    <recommendedName>
        <fullName evidence="4">Trichohyalin-plectin-homology domain-containing protein</fullName>
    </recommendedName>
</protein>
<organism evidence="5 6">
    <name type="scientific">Mastacembelus armatus</name>
    <name type="common">zig-zag eel</name>
    <dbReference type="NCBI Taxonomy" id="205130"/>
    <lineage>
        <taxon>Eukaryota</taxon>
        <taxon>Metazoa</taxon>
        <taxon>Chordata</taxon>
        <taxon>Craniata</taxon>
        <taxon>Vertebrata</taxon>
        <taxon>Euteleostomi</taxon>
        <taxon>Actinopterygii</taxon>
        <taxon>Neopterygii</taxon>
        <taxon>Teleostei</taxon>
        <taxon>Neoteleostei</taxon>
        <taxon>Acanthomorphata</taxon>
        <taxon>Anabantaria</taxon>
        <taxon>Synbranchiformes</taxon>
        <taxon>Mastacembelidae</taxon>
        <taxon>Mastacembelus</taxon>
    </lineage>
</organism>
<dbReference type="InterPro" id="IPR043597">
    <property type="entry name" value="TPH_dom"/>
</dbReference>
<accession>A0A3Q3MVI3</accession>